<protein>
    <submittedName>
        <fullName evidence="12">Pyruvate formate lyase activating enzyme</fullName>
    </submittedName>
</protein>
<evidence type="ECO:0000259" key="10">
    <source>
        <dbReference type="PROSITE" id="PS51379"/>
    </source>
</evidence>
<dbReference type="AlphaFoldDB" id="A0A562J5U6"/>
<dbReference type="PANTHER" id="PTHR30352:SF4">
    <property type="entry name" value="PYRUVATE FORMATE-LYASE 2-ACTIVATING ENZYME"/>
    <property type="match status" value="1"/>
</dbReference>
<dbReference type="PROSITE" id="PS51379">
    <property type="entry name" value="4FE4S_FER_2"/>
    <property type="match status" value="1"/>
</dbReference>
<dbReference type="GO" id="GO:0043364">
    <property type="term" value="F:glycyl-radical enzyme activating activity"/>
    <property type="evidence" value="ECO:0007669"/>
    <property type="project" value="InterPro"/>
</dbReference>
<dbReference type="InterPro" id="IPR058240">
    <property type="entry name" value="rSAM_sf"/>
</dbReference>
<organism evidence="12 13">
    <name type="scientific">Sedimentibacter saalensis</name>
    <dbReference type="NCBI Taxonomy" id="130788"/>
    <lineage>
        <taxon>Bacteria</taxon>
        <taxon>Bacillati</taxon>
        <taxon>Bacillota</taxon>
        <taxon>Tissierellia</taxon>
        <taxon>Sedimentibacter</taxon>
    </lineage>
</organism>
<dbReference type="InterPro" id="IPR012839">
    <property type="entry name" value="Organic_radical_activase"/>
</dbReference>
<dbReference type="PIRSF" id="PIRSF000371">
    <property type="entry name" value="PFL_act_enz"/>
    <property type="match status" value="1"/>
</dbReference>
<dbReference type="SFLD" id="SFLDG01118">
    <property type="entry name" value="activating_enzymes__group_2"/>
    <property type="match status" value="1"/>
</dbReference>
<comment type="similarity">
    <text evidence="2">Belongs to the organic radical-activating enzymes family.</text>
</comment>
<dbReference type="RefSeq" id="WP_145085267.1">
    <property type="nucleotide sequence ID" value="NZ_JAYFNS010000011.1"/>
</dbReference>
<dbReference type="PROSITE" id="PS01087">
    <property type="entry name" value="RADICAL_ACTIVATING"/>
    <property type="match status" value="1"/>
</dbReference>
<dbReference type="SFLD" id="SFLDS00029">
    <property type="entry name" value="Radical_SAM"/>
    <property type="match status" value="1"/>
</dbReference>
<feature type="domain" description="4Fe-4S ferredoxin-type" evidence="10">
    <location>
        <begin position="46"/>
        <end position="75"/>
    </location>
</feature>
<keyword evidence="6" id="KW-0560">Oxidoreductase</keyword>
<dbReference type="GO" id="GO:0046872">
    <property type="term" value="F:metal ion binding"/>
    <property type="evidence" value="ECO:0007669"/>
    <property type="project" value="UniProtKB-KW"/>
</dbReference>
<feature type="domain" description="Radical SAM core" evidence="11">
    <location>
        <begin position="15"/>
        <end position="290"/>
    </location>
</feature>
<dbReference type="PROSITE" id="PS51918">
    <property type="entry name" value="RADICAL_SAM"/>
    <property type="match status" value="1"/>
</dbReference>
<keyword evidence="12" id="KW-0670">Pyruvate</keyword>
<dbReference type="InterPro" id="IPR001989">
    <property type="entry name" value="Radical_activat_CS"/>
</dbReference>
<gene>
    <name evidence="12" type="ORF">LY60_02933</name>
</gene>
<dbReference type="Gene3D" id="3.30.70.20">
    <property type="match status" value="1"/>
</dbReference>
<evidence type="ECO:0000256" key="3">
    <source>
        <dbReference type="ARBA" id="ARBA00022485"/>
    </source>
</evidence>
<dbReference type="Gene3D" id="3.80.30.10">
    <property type="entry name" value="pyruvate-formate lyase- activating enzyme"/>
    <property type="match status" value="1"/>
</dbReference>
<evidence type="ECO:0000256" key="4">
    <source>
        <dbReference type="ARBA" id="ARBA00022691"/>
    </source>
</evidence>
<dbReference type="InterPro" id="IPR017896">
    <property type="entry name" value="4Fe4S_Fe-S-bd"/>
</dbReference>
<evidence type="ECO:0000256" key="1">
    <source>
        <dbReference type="ARBA" id="ARBA00001966"/>
    </source>
</evidence>
<dbReference type="Pfam" id="PF00037">
    <property type="entry name" value="Fer4"/>
    <property type="match status" value="1"/>
</dbReference>
<dbReference type="GO" id="GO:0051539">
    <property type="term" value="F:4 iron, 4 sulfur cluster binding"/>
    <property type="evidence" value="ECO:0007669"/>
    <property type="project" value="UniProtKB-KW"/>
</dbReference>
<dbReference type="EMBL" id="VLKH01000009">
    <property type="protein sequence ID" value="TWH78473.1"/>
    <property type="molecule type" value="Genomic_DNA"/>
</dbReference>
<dbReference type="NCBIfam" id="NF043069">
    <property type="entry name" value="T4HPD_activ_SAM"/>
    <property type="match status" value="1"/>
</dbReference>
<comment type="caution">
    <text evidence="12">The sequence shown here is derived from an EMBL/GenBank/DDBJ whole genome shotgun (WGS) entry which is preliminary data.</text>
</comment>
<keyword evidence="13" id="KW-1185">Reference proteome</keyword>
<dbReference type="Pfam" id="PF04055">
    <property type="entry name" value="Radical_SAM"/>
    <property type="match status" value="1"/>
</dbReference>
<evidence type="ECO:0000256" key="2">
    <source>
        <dbReference type="ARBA" id="ARBA00009777"/>
    </source>
</evidence>
<evidence type="ECO:0000313" key="13">
    <source>
        <dbReference type="Proteomes" id="UP000315343"/>
    </source>
</evidence>
<dbReference type="InterPro" id="IPR050014">
    <property type="entry name" value="T4HPD_activ_SAM"/>
</dbReference>
<comment type="cofactor">
    <cofactor evidence="1">
        <name>[4Fe-4S] cluster</name>
        <dbReference type="ChEBI" id="CHEBI:49883"/>
    </cofactor>
</comment>
<name>A0A562J5U6_9FIRM</name>
<keyword evidence="3" id="KW-0004">4Fe-4S</keyword>
<dbReference type="SUPFAM" id="SSF54862">
    <property type="entry name" value="4Fe-4S ferredoxins"/>
    <property type="match status" value="1"/>
</dbReference>
<proteinExistence type="inferred from homology"/>
<keyword evidence="12" id="KW-0456">Lyase</keyword>
<evidence type="ECO:0000256" key="9">
    <source>
        <dbReference type="ARBA" id="ARBA00047365"/>
    </source>
</evidence>
<dbReference type="Proteomes" id="UP000315343">
    <property type="component" value="Unassembled WGS sequence"/>
</dbReference>
<dbReference type="SUPFAM" id="SSF102114">
    <property type="entry name" value="Radical SAM enzymes"/>
    <property type="match status" value="1"/>
</dbReference>
<keyword evidence="4" id="KW-0949">S-adenosyl-L-methionine</keyword>
<evidence type="ECO:0000313" key="12">
    <source>
        <dbReference type="EMBL" id="TWH78473.1"/>
    </source>
</evidence>
<accession>A0A562J5U6</accession>
<dbReference type="InterPro" id="IPR040074">
    <property type="entry name" value="BssD/PflA/YjjW"/>
</dbReference>
<evidence type="ECO:0000259" key="11">
    <source>
        <dbReference type="PROSITE" id="PS51918"/>
    </source>
</evidence>
<dbReference type="InterPro" id="IPR007197">
    <property type="entry name" value="rSAM"/>
</dbReference>
<evidence type="ECO:0000256" key="8">
    <source>
        <dbReference type="ARBA" id="ARBA00023014"/>
    </source>
</evidence>
<dbReference type="SFLD" id="SFLDG01066">
    <property type="entry name" value="organic_radical-activating_enz"/>
    <property type="match status" value="1"/>
</dbReference>
<sequence>MNTANIFNIQKFSVHDGPGIRTTVFFKGCPLKCLWCHNPESQNINTQILYDRDKCVLCGTCEKICHKKAIKIENNKLTTDESCDCCGQCVIYCIQGARQIAGKVYTVDDVMKEVLKDRVFYEKSSGGVTLSGGEPLIHIDFVEELLKKLKDNNIHTAVDTCGAVSFENLKRAAKYTDVFLYDIKLMDDEKHVEFIGMSNKLILENIIKLSEIHNNINLRMPIIEGVNGDEEHIIKTIEFIEGLNISKVNLLPYHDIAKHKYKKLGKVYEDDRMSKPSDEKMQKFKEMFENKGYKAKIGG</sequence>
<dbReference type="CDD" id="cd01335">
    <property type="entry name" value="Radical_SAM"/>
    <property type="match status" value="1"/>
</dbReference>
<comment type="catalytic activity">
    <reaction evidence="9">
        <text>glycyl-[protein] + reduced [flavodoxin] + S-adenosyl-L-methionine = glycin-2-yl radical-[protein] + semiquinone [flavodoxin] + 5'-deoxyadenosine + L-methionine + H(+)</text>
        <dbReference type="Rhea" id="RHEA:61976"/>
        <dbReference type="Rhea" id="RHEA-COMP:10622"/>
        <dbReference type="Rhea" id="RHEA-COMP:14480"/>
        <dbReference type="Rhea" id="RHEA-COMP:15993"/>
        <dbReference type="Rhea" id="RHEA-COMP:15994"/>
        <dbReference type="ChEBI" id="CHEBI:15378"/>
        <dbReference type="ChEBI" id="CHEBI:17319"/>
        <dbReference type="ChEBI" id="CHEBI:29947"/>
        <dbReference type="ChEBI" id="CHEBI:32722"/>
        <dbReference type="ChEBI" id="CHEBI:57618"/>
        <dbReference type="ChEBI" id="CHEBI:57844"/>
        <dbReference type="ChEBI" id="CHEBI:59789"/>
        <dbReference type="ChEBI" id="CHEBI:140311"/>
    </reaction>
</comment>
<evidence type="ECO:0000256" key="5">
    <source>
        <dbReference type="ARBA" id="ARBA00022723"/>
    </source>
</evidence>
<keyword evidence="7" id="KW-0408">Iron</keyword>
<evidence type="ECO:0000256" key="6">
    <source>
        <dbReference type="ARBA" id="ARBA00023002"/>
    </source>
</evidence>
<dbReference type="OrthoDB" id="9782387at2"/>
<reference evidence="12 13" key="1">
    <citation type="submission" date="2019-07" db="EMBL/GenBank/DDBJ databases">
        <title>Genomic Encyclopedia of Type Strains, Phase I: the one thousand microbial genomes (KMG-I) project.</title>
        <authorList>
            <person name="Kyrpides N."/>
        </authorList>
    </citation>
    <scope>NUCLEOTIDE SEQUENCE [LARGE SCALE GENOMIC DNA]</scope>
    <source>
        <strain evidence="12 13">DSM 13558</strain>
    </source>
</reference>
<evidence type="ECO:0000256" key="7">
    <source>
        <dbReference type="ARBA" id="ARBA00023004"/>
    </source>
</evidence>
<dbReference type="PANTHER" id="PTHR30352">
    <property type="entry name" value="PYRUVATE FORMATE-LYASE-ACTIVATING ENZYME"/>
    <property type="match status" value="1"/>
</dbReference>
<dbReference type="InterPro" id="IPR034457">
    <property type="entry name" value="Organic_radical-activating"/>
</dbReference>
<keyword evidence="5" id="KW-0479">Metal-binding</keyword>
<keyword evidence="8" id="KW-0411">Iron-sulfur</keyword>
<dbReference type="GO" id="GO:0016829">
    <property type="term" value="F:lyase activity"/>
    <property type="evidence" value="ECO:0007669"/>
    <property type="project" value="UniProtKB-KW"/>
</dbReference>
<dbReference type="NCBIfam" id="TIGR02494">
    <property type="entry name" value="PFLE_PFLC"/>
    <property type="match status" value="1"/>
</dbReference>